<dbReference type="InterPro" id="IPR025584">
    <property type="entry name" value="Cthe_2159"/>
</dbReference>
<name>A0AAJ5WS86_9BACT</name>
<proteinExistence type="predicted"/>
<feature type="chain" id="PRO_5042511943" evidence="1">
    <location>
        <begin position="20"/>
        <end position="637"/>
    </location>
</feature>
<dbReference type="Pfam" id="PF14262">
    <property type="entry name" value="Cthe_2159"/>
    <property type="match status" value="1"/>
</dbReference>
<evidence type="ECO:0000256" key="1">
    <source>
        <dbReference type="SAM" id="SignalP"/>
    </source>
</evidence>
<protein>
    <submittedName>
        <fullName evidence="2">Carbohydrate-binding domain-containing protein</fullName>
    </submittedName>
</protein>
<accession>A0AAJ5WS86</accession>
<reference evidence="2" key="1">
    <citation type="submission" date="2023-03" db="EMBL/GenBank/DDBJ databases">
        <title>Andean soil-derived lignocellulolytic bacterial consortium as a source of novel taxa and putative plastic-active enzymes.</title>
        <authorList>
            <person name="Diaz-Garcia L."/>
            <person name="Chuvochina M."/>
            <person name="Feuerriegel G."/>
            <person name="Bunk B."/>
            <person name="Sproer C."/>
            <person name="Streit W.R."/>
            <person name="Rodriguez L.M."/>
            <person name="Overmann J."/>
            <person name="Jimenez D.J."/>
        </authorList>
    </citation>
    <scope>NUCLEOTIDE SEQUENCE</scope>
    <source>
        <strain evidence="2">MAG 7</strain>
    </source>
</reference>
<keyword evidence="1" id="KW-0732">Signal</keyword>
<organism evidence="2 3">
    <name type="scientific">Candidatus Pseudobacter hemicellulosilyticus</name>
    <dbReference type="NCBI Taxonomy" id="3121375"/>
    <lineage>
        <taxon>Bacteria</taxon>
        <taxon>Pseudomonadati</taxon>
        <taxon>Bacteroidota</taxon>
        <taxon>Chitinophagia</taxon>
        <taxon>Chitinophagales</taxon>
        <taxon>Chitinophagaceae</taxon>
        <taxon>Pseudobacter</taxon>
    </lineage>
</organism>
<dbReference type="Proteomes" id="UP001220610">
    <property type="component" value="Chromosome"/>
</dbReference>
<dbReference type="EMBL" id="CP119311">
    <property type="protein sequence ID" value="WEK35144.1"/>
    <property type="molecule type" value="Genomic_DNA"/>
</dbReference>
<sequence length="637" mass="64630">MRTKTWLSALAAVSLTLAACHKDKDSTADTDTGTDTEVIPNEDFVTNTKDTSFTNSVIIKYDGTTATVTNPFSGAGVTVAVTNADVVVTSTVTDTEINYVLSGKASDGSFKLYSTYKYGLILNGVSLINNDGPAINSQSGKKGSVTLLDGTNNQLVDGATYTSSTEDQKGSFFSEGQLVFSGAGSLRVSGLNKHAIVSDDYISITSGTIKIASAVSDGIHVNDYFVQSGGTVTINSTGDGIDVGEGYIEVNGGKLDISTSGDKAHALKSETYTTLNSSQAILLTVAGKASKGIKTGTHCTISKGDITINTSGSAYYDTDEKDISAPAGINCDGNLLISAGNLTIISTGAAGKGITVDGTLTIDGGTINVTASGAVFKYGSDESEAKGIKSDGALVINDGSLSIAAADDGLKSESSITINKGTINITKSVEGIEAPYITIKDGTVNVVSSDDCLNSTMGTGGESNDGSLMTLAGGTVSLSSTAGDPMDSNGNIVMTGGTVIVQGPNSQPEVAIDYNGTFNISGGLLIASGPYSNMAQGTSSTSVQYAVLFRTSVSASTLVTIQDASGNNLVTYSPLRAAGYFVFSSSSLLSGAAYKVLTGGSYSGGANTNGLRTGGTYSGGSQKGTFTISSKLTTVSL</sequence>
<dbReference type="AlphaFoldDB" id="A0AAJ5WS86"/>
<evidence type="ECO:0000313" key="3">
    <source>
        <dbReference type="Proteomes" id="UP001220610"/>
    </source>
</evidence>
<evidence type="ECO:0000313" key="2">
    <source>
        <dbReference type="EMBL" id="WEK35144.1"/>
    </source>
</evidence>
<dbReference type="PROSITE" id="PS51257">
    <property type="entry name" value="PROKAR_LIPOPROTEIN"/>
    <property type="match status" value="1"/>
</dbReference>
<gene>
    <name evidence="2" type="ORF">P0Y53_21855</name>
</gene>
<feature type="signal peptide" evidence="1">
    <location>
        <begin position="1"/>
        <end position="19"/>
    </location>
</feature>